<feature type="chain" id="PRO_5018968408" evidence="1">
    <location>
        <begin position="27"/>
        <end position="324"/>
    </location>
</feature>
<evidence type="ECO:0000313" key="2">
    <source>
        <dbReference type="EMBL" id="RJY08431.1"/>
    </source>
</evidence>
<protein>
    <submittedName>
        <fullName evidence="2">Uncharacterized protein</fullName>
    </submittedName>
</protein>
<feature type="signal peptide" evidence="1">
    <location>
        <begin position="1"/>
        <end position="26"/>
    </location>
</feature>
<evidence type="ECO:0000313" key="3">
    <source>
        <dbReference type="Proteomes" id="UP000285232"/>
    </source>
</evidence>
<evidence type="ECO:0000256" key="1">
    <source>
        <dbReference type="SAM" id="SignalP"/>
    </source>
</evidence>
<dbReference type="EMBL" id="RAHX01000001">
    <property type="protein sequence ID" value="RJY08431.1"/>
    <property type="molecule type" value="Genomic_DNA"/>
</dbReference>
<accession>A0A419RRM0</accession>
<comment type="caution">
    <text evidence="2">The sequence shown here is derived from an EMBL/GenBank/DDBJ whole genome shotgun (WGS) entry which is preliminary data.</text>
</comment>
<dbReference type="Proteomes" id="UP000285232">
    <property type="component" value="Unassembled WGS sequence"/>
</dbReference>
<dbReference type="AlphaFoldDB" id="A0A419RRM0"/>
<name>A0A419RRM0_9SPHN</name>
<dbReference type="InterPro" id="IPR047589">
    <property type="entry name" value="DUF11_rpt"/>
</dbReference>
<dbReference type="NCBIfam" id="TIGR01451">
    <property type="entry name" value="B_ant_repeat"/>
    <property type="match status" value="1"/>
</dbReference>
<keyword evidence="1" id="KW-0732">Signal</keyword>
<proteinExistence type="predicted"/>
<reference evidence="2 3" key="1">
    <citation type="journal article" date="2017" name="Int. J. Syst. Evol. Microbiol.">
        <title>Erythrobacter aquimixticola sp. nov., isolated from the junction between the ocean and a freshwater spring.</title>
        <authorList>
            <person name="Park S."/>
            <person name="Jung Y.T."/>
            <person name="Choi S.J."/>
            <person name="Yoon J.H."/>
        </authorList>
    </citation>
    <scope>NUCLEOTIDE SEQUENCE [LARGE SCALE GENOMIC DNA]</scope>
    <source>
        <strain evidence="2 3">JSSK-14</strain>
    </source>
</reference>
<dbReference type="OrthoDB" id="8455960at2"/>
<dbReference type="Gene3D" id="2.60.40.740">
    <property type="match status" value="1"/>
</dbReference>
<gene>
    <name evidence="2" type="ORF">D6201_02805</name>
</gene>
<organism evidence="2 3">
    <name type="scientific">Aurantiacibacter aquimixticola</name>
    <dbReference type="NCBI Taxonomy" id="1958945"/>
    <lineage>
        <taxon>Bacteria</taxon>
        <taxon>Pseudomonadati</taxon>
        <taxon>Pseudomonadota</taxon>
        <taxon>Alphaproteobacteria</taxon>
        <taxon>Sphingomonadales</taxon>
        <taxon>Erythrobacteraceae</taxon>
        <taxon>Aurantiacibacter</taxon>
    </lineage>
</organism>
<sequence>MEKLYNRLGLASASALVSLIALPAAAQSVEAGTIIENTARATYTTDDGAATVTSNTVELAVDELLDVTLTSLDGAPIGATPGSATLTFDLTNTGNGPEAFRLTANPSVAGNDFDTVVDFIAVDRNGNGVYDDGIDQILTGPETTQILAQDESLTVFVVVDVPNTVTDGQQSDVELRADAVTGTGTPGTVFAGQGVDGVDAVTGNTSAAATALGSLIAGITTVELVKSQSVADPFGGSTVVPGSTITYTITATVSGSGTVSDLAITDAFPAGTTYSPSTITLEGAPLTDTAGDDAGEVTASGIVVELGTLSGGTTQVTTFDVVVD</sequence>
<keyword evidence="3" id="KW-1185">Reference proteome</keyword>